<dbReference type="Proteomes" id="UP000475117">
    <property type="component" value="Chromosome"/>
</dbReference>
<evidence type="ECO:0000313" key="1">
    <source>
        <dbReference type="EMBL" id="QQL45082.1"/>
    </source>
</evidence>
<dbReference type="RefSeq" id="WP_164364827.1">
    <property type="nucleotide sequence ID" value="NZ_CP066776.1"/>
</dbReference>
<gene>
    <name evidence="1" type="ORF">G3M56_000395</name>
</gene>
<evidence type="ECO:0000313" key="2">
    <source>
        <dbReference type="Proteomes" id="UP000475117"/>
    </source>
</evidence>
<protein>
    <submittedName>
        <fullName evidence="1">Uncharacterized protein</fullName>
    </submittedName>
</protein>
<accession>A0A6B3LD74</accession>
<dbReference type="AlphaFoldDB" id="A0A6B3LD74"/>
<reference evidence="1 2" key="1">
    <citation type="submission" date="2020-12" db="EMBL/GenBank/DDBJ databases">
        <title>Sulforoseuscoccus oceanibium gen. nov., sp. nov., a representative of the phylum Verrucomicrobia with special cytoplasmic membrane, and proposal of Sulforoseuscoccusaceae fam. nov.</title>
        <authorList>
            <person name="Xi F."/>
        </authorList>
    </citation>
    <scope>NUCLEOTIDE SEQUENCE [LARGE SCALE GENOMIC DNA]</scope>
    <source>
        <strain evidence="1 2">T37</strain>
    </source>
</reference>
<organism evidence="1 2">
    <name type="scientific">Sulfuriroseicoccus oceanibius</name>
    <dbReference type="NCBI Taxonomy" id="2707525"/>
    <lineage>
        <taxon>Bacteria</taxon>
        <taxon>Pseudomonadati</taxon>
        <taxon>Verrucomicrobiota</taxon>
        <taxon>Verrucomicrobiia</taxon>
        <taxon>Verrucomicrobiales</taxon>
        <taxon>Verrucomicrobiaceae</taxon>
        <taxon>Sulfuriroseicoccus</taxon>
    </lineage>
</organism>
<name>A0A6B3LD74_9BACT</name>
<keyword evidence="2" id="KW-1185">Reference proteome</keyword>
<dbReference type="KEGG" id="soa:G3M56_000395"/>
<sequence length="199" mass="21379">MVYESLYSSPTGLKTVGFVVAAYLLVAHSLGLAKPEAAKNALKSFPRSRNMGIGLLVVAAVWCYGLFAGLNLGIVEIPVMSLGEFNGMRGMLTWAVPIGAVLVGVYATEFLSVRALGCLVLLAAAVVLDAAFQKEPTSRLLLVVLAYAGIFKALFWIGKPYLFRDSVKWVTADDKRWKLAMGAGLGYGVLVLVASLLWY</sequence>
<proteinExistence type="predicted"/>
<dbReference type="EMBL" id="CP066776">
    <property type="protein sequence ID" value="QQL45082.1"/>
    <property type="molecule type" value="Genomic_DNA"/>
</dbReference>